<reference evidence="4" key="2">
    <citation type="journal article" date="2014" name="Insect Biochem. Mol. Biol.">
        <title>Bacterial origin of a diverse family of UDP-glycosyltransferase genes in the Tetranychus urticae genome.</title>
        <authorList>
            <person name="Ahn S.J."/>
            <person name="Dermauw W."/>
            <person name="Wybouw N."/>
            <person name="Heckel D.G."/>
            <person name="Van Leeuwen T."/>
        </authorList>
    </citation>
    <scope>NUCLEOTIDE SEQUENCE</scope>
</reference>
<keyword evidence="6" id="KW-1185">Reference proteome</keyword>
<reference evidence="5" key="4">
    <citation type="submission" date="2015-06" db="UniProtKB">
        <authorList>
            <consortium name="EnsemblMetazoa"/>
        </authorList>
    </citation>
    <scope>IDENTIFICATION</scope>
</reference>
<dbReference type="EMBL" id="CAEY01001960">
    <property type="status" value="NOT_ANNOTATED_CDS"/>
    <property type="molecule type" value="Genomic_DNA"/>
</dbReference>
<dbReference type="Proteomes" id="UP000015104">
    <property type="component" value="Unassembled WGS sequence"/>
</dbReference>
<dbReference type="HOGENOM" id="CLU_000537_0_0_1"/>
<accession>T1KCF7</accession>
<keyword evidence="2" id="KW-0175">Coiled coil</keyword>
<dbReference type="eggNOG" id="KOG1192">
    <property type="taxonomic scope" value="Eukaryota"/>
</dbReference>
<dbReference type="CDD" id="cd03784">
    <property type="entry name" value="GT1_Gtf-like"/>
    <property type="match status" value="1"/>
</dbReference>
<dbReference type="AlphaFoldDB" id="T1KCF7"/>
<evidence type="ECO:0000256" key="2">
    <source>
        <dbReference type="SAM" id="Coils"/>
    </source>
</evidence>
<dbReference type="PANTHER" id="PTHR48050:SF19">
    <property type="entry name" value="GLYCOSYL TRANSFERASE FAMILY 28 C-TERMINAL DOMAIN-CONTAINING PROTEIN-RELATED"/>
    <property type="match status" value="1"/>
</dbReference>
<dbReference type="Gene3D" id="3.40.50.2000">
    <property type="entry name" value="Glycogen Phosphorylase B"/>
    <property type="match status" value="2"/>
</dbReference>
<evidence type="ECO:0000256" key="1">
    <source>
        <dbReference type="ARBA" id="ARBA00022679"/>
    </source>
</evidence>
<organism evidence="5 6">
    <name type="scientific">Tetranychus urticae</name>
    <name type="common">Two-spotted spider mite</name>
    <dbReference type="NCBI Taxonomy" id="32264"/>
    <lineage>
        <taxon>Eukaryota</taxon>
        <taxon>Metazoa</taxon>
        <taxon>Ecdysozoa</taxon>
        <taxon>Arthropoda</taxon>
        <taxon>Chelicerata</taxon>
        <taxon>Arachnida</taxon>
        <taxon>Acari</taxon>
        <taxon>Acariformes</taxon>
        <taxon>Trombidiformes</taxon>
        <taxon>Prostigmata</taxon>
        <taxon>Eleutherengona</taxon>
        <taxon>Raphignathae</taxon>
        <taxon>Tetranychoidea</taxon>
        <taxon>Tetranychidae</taxon>
        <taxon>Tetranychus</taxon>
    </lineage>
</organism>
<gene>
    <name evidence="5" type="primary">107362435</name>
    <name evidence="4" type="synonym">UGT201G1</name>
</gene>
<protein>
    <submittedName>
        <fullName evidence="4">UDP-glycosyltransferase 201G1</fullName>
    </submittedName>
</protein>
<feature type="region of interest" description="Disordered" evidence="3">
    <location>
        <begin position="431"/>
        <end position="457"/>
    </location>
</feature>
<dbReference type="EMBL" id="KJ584743">
    <property type="protein sequence ID" value="AHX56871.1"/>
    <property type="molecule type" value="mRNA"/>
</dbReference>
<reference evidence="6" key="1">
    <citation type="submission" date="2011-08" db="EMBL/GenBank/DDBJ databases">
        <authorList>
            <person name="Rombauts S."/>
        </authorList>
    </citation>
    <scope>NUCLEOTIDE SEQUENCE</scope>
    <source>
        <strain evidence="6">London</strain>
    </source>
</reference>
<evidence type="ECO:0000313" key="6">
    <source>
        <dbReference type="Proteomes" id="UP000015104"/>
    </source>
</evidence>
<dbReference type="PANTHER" id="PTHR48050">
    <property type="entry name" value="STEROL 3-BETA-GLUCOSYLTRANSFERASE"/>
    <property type="match status" value="1"/>
</dbReference>
<feature type="coiled-coil region" evidence="2">
    <location>
        <begin position="85"/>
        <end position="112"/>
    </location>
</feature>
<dbReference type="Pfam" id="PF00201">
    <property type="entry name" value="UDPGT"/>
    <property type="match status" value="1"/>
</dbReference>
<evidence type="ECO:0000256" key="3">
    <source>
        <dbReference type="SAM" id="MobiDB-lite"/>
    </source>
</evidence>
<dbReference type="OrthoDB" id="5835829at2759"/>
<proteinExistence type="evidence at transcript level"/>
<evidence type="ECO:0000313" key="5">
    <source>
        <dbReference type="EnsemblMetazoa" id="tetur08g07460.1"/>
    </source>
</evidence>
<keyword evidence="1 4" id="KW-0808">Transferase</keyword>
<evidence type="ECO:0000313" key="4">
    <source>
        <dbReference type="EMBL" id="AHX56871.1"/>
    </source>
</evidence>
<dbReference type="OMA" id="WEINEER"/>
<dbReference type="SUPFAM" id="SSF53756">
    <property type="entry name" value="UDP-Glycosyltransferase/glycogen phosphorylase"/>
    <property type="match status" value="1"/>
</dbReference>
<dbReference type="InterPro" id="IPR002213">
    <property type="entry name" value="UDP_glucos_trans"/>
</dbReference>
<dbReference type="RefSeq" id="NP_001310054.1">
    <property type="nucleotide sequence ID" value="NM_001323125.1"/>
</dbReference>
<name>T1KCF7_TETUR</name>
<dbReference type="GeneID" id="107362435"/>
<dbReference type="InterPro" id="IPR050426">
    <property type="entry name" value="Glycosyltransferase_28"/>
</dbReference>
<dbReference type="EnsemblMetazoa" id="tetur08g07460.1">
    <property type="protein sequence ID" value="tetur08g07460.1"/>
    <property type="gene ID" value="tetur08g07460"/>
</dbReference>
<dbReference type="GO" id="GO:0008194">
    <property type="term" value="F:UDP-glycosyltransferase activity"/>
    <property type="evidence" value="ECO:0007669"/>
    <property type="project" value="InterPro"/>
</dbReference>
<reference evidence="4" key="3">
    <citation type="submission" date="2014-03" db="EMBL/GenBank/DDBJ databases">
        <authorList>
            <person name="Ahn S.-J."/>
            <person name="Dermauw W."/>
            <person name="Wybouw N."/>
            <person name="Heckel D.G."/>
            <person name="Van Leeuwen T."/>
        </authorList>
    </citation>
    <scope>NUCLEOTIDE SEQUENCE</scope>
</reference>
<feature type="compositionally biased region" description="Low complexity" evidence="3">
    <location>
        <begin position="434"/>
        <end position="457"/>
    </location>
</feature>
<dbReference type="KEGG" id="tut:107362435"/>
<sequence length="457" mass="51868">MPKKKYSFLLTAMNAAGPVNAVLGFGELLKRHGHEVTFAHRSTFRRAAESRGFLFLPLSQGLLGDDQTMLNAMDTNADTFRIDPLERYRNVTQQDKERLAALEAQYRNLEQCLFGIVAAHQTQFDAFVHDFCDLTRALFATRHPVISLLSANPLCLYENGPPISFGFSTTSDPNVWAEAKRLFIEAHELNIARTNTMLSEFNRPAVFDPLRLVLPVKTIGFYHYPAQLDYEEYSPKEGGWHRIDCFIRSVEPEGISLPLTFFDKPGKLIYFSLGSIASSHLDLMQQIIDILAKAPHKFIISKGIRGDDLKLYDNMWGQNHLDQIQVLDLVDLVIIHGGNNSLMETLYYAKPFIVIPYFFDQYDNAQRVVDRNVGYRINIWEINEERLLNCIELALNDVEKHNRIREISQSMRNSDSGTQAVRMIETIIEEAKASRSSSRSGSIPSSRPGSRPGSSMT</sequence>